<feature type="transmembrane region" description="Helical" evidence="1">
    <location>
        <begin position="106"/>
        <end position="129"/>
    </location>
</feature>
<dbReference type="KEGG" id="ddi:DDB_G0286977"/>
<evidence type="ECO:0000313" key="3">
    <source>
        <dbReference type="EMBL" id="EAL63986.1"/>
    </source>
</evidence>
<dbReference type="AlphaFoldDB" id="Q54L14"/>
<dbReference type="SUPFAM" id="SSF46565">
    <property type="entry name" value="Chaperone J-domain"/>
    <property type="match status" value="1"/>
</dbReference>
<keyword evidence="1" id="KW-0812">Transmembrane</keyword>
<dbReference type="HOGENOM" id="CLU_740650_0_0_1"/>
<keyword evidence="1" id="KW-1133">Transmembrane helix</keyword>
<dbReference type="InParanoid" id="Q54L14"/>
<name>Q54L14_DICDI</name>
<dbReference type="PROSITE" id="PS50076">
    <property type="entry name" value="DNAJ_2"/>
    <property type="match status" value="1"/>
</dbReference>
<dbReference type="SMR" id="Q54L14"/>
<evidence type="ECO:0000313" key="4">
    <source>
        <dbReference type="Proteomes" id="UP000002195"/>
    </source>
</evidence>
<dbReference type="Proteomes" id="UP000002195">
    <property type="component" value="Unassembled WGS sequence"/>
</dbReference>
<gene>
    <name evidence="3" type="ORF">DDB_G0286977</name>
</gene>
<dbReference type="EMBL" id="AAFI02000092">
    <property type="protein sequence ID" value="EAL63986.1"/>
    <property type="molecule type" value="Genomic_DNA"/>
</dbReference>
<comment type="caution">
    <text evidence="3">The sequence shown here is derived from an EMBL/GenBank/DDBJ whole genome shotgun (WGS) entry which is preliminary data.</text>
</comment>
<sequence>MKDTQIFQITQEDVDKIIYAFDGCQCGELYRFLGVKKEYTIDKIALTYKEIRSNFENDKMTLERLDVAYSIISDKRLRDCYDKNFYNELVRIELEYNQSISKRNNALLSMVGTALAPLEMVSVIIHTAPNSSSSVSSMKILQSFFKNNGFLSVGKIFLAQAVLPSTIGILVQQQLYRLKDKFAYPFSKTGKITDEIINYFSSFIVIFPIECYVQTVKYLSFFEVIKKVVLCQDGVTGKFNFKNLAHTFISSFGIYVLSKTLRIGVDKLEGYIESKSVENPNSAIWRNALLIKSVYVKSILMSLVLAPLEAINSQYSYLYVQRYLGNPVQILTNNPISLAVDLVKTQGFKKLYKSLPFSYLIHLLEGFVYSFLKGDLEYSE</sequence>
<dbReference type="InterPro" id="IPR036869">
    <property type="entry name" value="J_dom_sf"/>
</dbReference>
<organism evidence="3 4">
    <name type="scientific">Dictyostelium discoideum</name>
    <name type="common">Social amoeba</name>
    <dbReference type="NCBI Taxonomy" id="44689"/>
    <lineage>
        <taxon>Eukaryota</taxon>
        <taxon>Amoebozoa</taxon>
        <taxon>Evosea</taxon>
        <taxon>Eumycetozoa</taxon>
        <taxon>Dictyostelia</taxon>
        <taxon>Dictyosteliales</taxon>
        <taxon>Dictyosteliaceae</taxon>
        <taxon>Dictyostelium</taxon>
    </lineage>
</organism>
<feature type="domain" description="J" evidence="2">
    <location>
        <begin position="28"/>
        <end position="85"/>
    </location>
</feature>
<dbReference type="VEuPathDB" id="AmoebaDB:DDB_G0286977"/>
<proteinExistence type="predicted"/>
<evidence type="ECO:0000256" key="1">
    <source>
        <dbReference type="SAM" id="Phobius"/>
    </source>
</evidence>
<protein>
    <recommendedName>
        <fullName evidence="2">J domain-containing protein</fullName>
    </recommendedName>
</protein>
<dbReference type="InterPro" id="IPR001623">
    <property type="entry name" value="DnaJ_domain"/>
</dbReference>
<dbReference type="GeneID" id="8625888"/>
<feature type="transmembrane region" description="Helical" evidence="1">
    <location>
        <begin position="149"/>
        <end position="171"/>
    </location>
</feature>
<dbReference type="RefSeq" id="XP_637489.1">
    <property type="nucleotide sequence ID" value="XM_632397.1"/>
</dbReference>
<keyword evidence="4" id="KW-1185">Reference proteome</keyword>
<dbReference type="PaxDb" id="44689-DDB0218872"/>
<evidence type="ECO:0000259" key="2">
    <source>
        <dbReference type="PROSITE" id="PS50076"/>
    </source>
</evidence>
<dbReference type="FunCoup" id="Q54L14">
    <property type="interactions" value="4"/>
</dbReference>
<reference evidence="3 4" key="1">
    <citation type="journal article" date="2005" name="Nature">
        <title>The genome of the social amoeba Dictyostelium discoideum.</title>
        <authorList>
            <consortium name="The Dictyostelium discoideum Sequencing Consortium"/>
            <person name="Eichinger L."/>
            <person name="Pachebat J.A."/>
            <person name="Glockner G."/>
            <person name="Rajandream M.A."/>
            <person name="Sucgang R."/>
            <person name="Berriman M."/>
            <person name="Song J."/>
            <person name="Olsen R."/>
            <person name="Szafranski K."/>
            <person name="Xu Q."/>
            <person name="Tunggal B."/>
            <person name="Kummerfeld S."/>
            <person name="Madera M."/>
            <person name="Konfortov B.A."/>
            <person name="Rivero F."/>
            <person name="Bankier A.T."/>
            <person name="Lehmann R."/>
            <person name="Hamlin N."/>
            <person name="Davies R."/>
            <person name="Gaudet P."/>
            <person name="Fey P."/>
            <person name="Pilcher K."/>
            <person name="Chen G."/>
            <person name="Saunders D."/>
            <person name="Sodergren E."/>
            <person name="Davis P."/>
            <person name="Kerhornou A."/>
            <person name="Nie X."/>
            <person name="Hall N."/>
            <person name="Anjard C."/>
            <person name="Hemphill L."/>
            <person name="Bason N."/>
            <person name="Farbrother P."/>
            <person name="Desany B."/>
            <person name="Just E."/>
            <person name="Morio T."/>
            <person name="Rost R."/>
            <person name="Churcher C."/>
            <person name="Cooper J."/>
            <person name="Haydock S."/>
            <person name="van Driessche N."/>
            <person name="Cronin A."/>
            <person name="Goodhead I."/>
            <person name="Muzny D."/>
            <person name="Mourier T."/>
            <person name="Pain A."/>
            <person name="Lu M."/>
            <person name="Harper D."/>
            <person name="Lindsay R."/>
            <person name="Hauser H."/>
            <person name="James K."/>
            <person name="Quiles M."/>
            <person name="Madan Babu M."/>
            <person name="Saito T."/>
            <person name="Buchrieser C."/>
            <person name="Wardroper A."/>
            <person name="Felder M."/>
            <person name="Thangavelu M."/>
            <person name="Johnson D."/>
            <person name="Knights A."/>
            <person name="Loulseged H."/>
            <person name="Mungall K."/>
            <person name="Oliver K."/>
            <person name="Price C."/>
            <person name="Quail M.A."/>
            <person name="Urushihara H."/>
            <person name="Hernandez J."/>
            <person name="Rabbinowitsch E."/>
            <person name="Steffen D."/>
            <person name="Sanders M."/>
            <person name="Ma J."/>
            <person name="Kohara Y."/>
            <person name="Sharp S."/>
            <person name="Simmonds M."/>
            <person name="Spiegler S."/>
            <person name="Tivey A."/>
            <person name="Sugano S."/>
            <person name="White B."/>
            <person name="Walker D."/>
            <person name="Woodward J."/>
            <person name="Winckler T."/>
            <person name="Tanaka Y."/>
            <person name="Shaulsky G."/>
            <person name="Schleicher M."/>
            <person name="Weinstock G."/>
            <person name="Rosenthal A."/>
            <person name="Cox E.C."/>
            <person name="Chisholm R.L."/>
            <person name="Gibbs R."/>
            <person name="Loomis W.F."/>
            <person name="Platzer M."/>
            <person name="Kay R.R."/>
            <person name="Williams J."/>
            <person name="Dear P.H."/>
            <person name="Noegel A.A."/>
            <person name="Barrell B."/>
            <person name="Kuspa A."/>
        </authorList>
    </citation>
    <scope>NUCLEOTIDE SEQUENCE [LARGE SCALE GENOMIC DNA]</scope>
    <source>
        <strain evidence="3 4">AX4</strain>
    </source>
</reference>
<dbReference type="PhylomeDB" id="Q54L14"/>
<keyword evidence="1" id="KW-0472">Membrane</keyword>
<dbReference type="dictyBase" id="DDB_G0286977"/>
<accession>Q54L14</accession>